<feature type="region of interest" description="Disordered" evidence="1">
    <location>
        <begin position="251"/>
        <end position="303"/>
    </location>
</feature>
<dbReference type="AlphaFoldDB" id="A0A0G4ERF5"/>
<evidence type="ECO:0000313" key="2">
    <source>
        <dbReference type="EMBL" id="CEL99872.1"/>
    </source>
</evidence>
<feature type="compositionally biased region" description="Low complexity" evidence="1">
    <location>
        <begin position="55"/>
        <end position="72"/>
    </location>
</feature>
<organism evidence="2 3">
    <name type="scientific">Vitrella brassicaformis (strain CCMP3155)</name>
    <dbReference type="NCBI Taxonomy" id="1169540"/>
    <lineage>
        <taxon>Eukaryota</taxon>
        <taxon>Sar</taxon>
        <taxon>Alveolata</taxon>
        <taxon>Colpodellida</taxon>
        <taxon>Vitrellaceae</taxon>
        <taxon>Vitrella</taxon>
    </lineage>
</organism>
<gene>
    <name evidence="2" type="ORF">Vbra_4033</name>
</gene>
<feature type="region of interest" description="Disordered" evidence="1">
    <location>
        <begin position="1"/>
        <end position="93"/>
    </location>
</feature>
<feature type="compositionally biased region" description="Basic and acidic residues" evidence="1">
    <location>
        <begin position="76"/>
        <end position="93"/>
    </location>
</feature>
<reference evidence="2" key="1">
    <citation type="submission" date="2014-11" db="EMBL/GenBank/DDBJ databases">
        <authorList>
            <person name="Zhu J."/>
            <person name="Qi W."/>
            <person name="Song R."/>
        </authorList>
    </citation>
    <scope>NUCLEOTIDE SEQUENCE [LARGE SCALE GENOMIC DNA]</scope>
</reference>
<feature type="region of interest" description="Disordered" evidence="1">
    <location>
        <begin position="128"/>
        <end position="221"/>
    </location>
</feature>
<keyword evidence="3" id="KW-1185">Reference proteome</keyword>
<feature type="compositionally biased region" description="Basic and acidic residues" evidence="1">
    <location>
        <begin position="1"/>
        <end position="39"/>
    </location>
</feature>
<accession>A0A0G4ERF5</accession>
<proteinExistence type="predicted"/>
<sequence length="303" mass="32517">MMREVRAFKSAASDKEAKSERKLVPFSKEEGTEATKEGRAASMLKKAISKKNGEESAVSASSAAETSESSDSQEADAGKVETQKDMSPTERLGRLYSVHASAISQERRTFSQAGTDVQRLLRGAAAFRAAGKRRATAPSAPPQADEDQSREAASAKASSVFPKKGLPQGIASRLRLKAKSAAQSDKEGGEISEVASSSSSSEVKAEDFEKQEDVTTTERMADLLRAQAGAIAEERGRSMGTAGRDVQRMLRAVSAFRMSSPAPPQPSRDGEGEAKQREGDRTRGDSSSAQRFISMYRAERKSE</sequence>
<feature type="compositionally biased region" description="Basic and acidic residues" evidence="1">
    <location>
        <begin position="268"/>
        <end position="284"/>
    </location>
</feature>
<evidence type="ECO:0000256" key="1">
    <source>
        <dbReference type="SAM" id="MobiDB-lite"/>
    </source>
</evidence>
<dbReference type="EMBL" id="CDMY01000291">
    <property type="protein sequence ID" value="CEL99872.1"/>
    <property type="molecule type" value="Genomic_DNA"/>
</dbReference>
<name>A0A0G4ERF5_VITBC</name>
<dbReference type="Proteomes" id="UP000041254">
    <property type="component" value="Unassembled WGS sequence"/>
</dbReference>
<dbReference type="VEuPathDB" id="CryptoDB:Vbra_4033"/>
<protein>
    <submittedName>
        <fullName evidence="2">Uncharacterized protein</fullName>
    </submittedName>
</protein>
<evidence type="ECO:0000313" key="3">
    <source>
        <dbReference type="Proteomes" id="UP000041254"/>
    </source>
</evidence>
<feature type="compositionally biased region" description="Basic and acidic residues" evidence="1">
    <location>
        <begin position="203"/>
        <end position="213"/>
    </location>
</feature>
<dbReference type="InParanoid" id="A0A0G4ERF5"/>
<feature type="compositionally biased region" description="Low complexity" evidence="1">
    <location>
        <begin position="191"/>
        <end position="202"/>
    </location>
</feature>